<evidence type="ECO:0000256" key="1">
    <source>
        <dbReference type="SAM" id="MobiDB-lite"/>
    </source>
</evidence>
<feature type="domain" description="FHA" evidence="2">
    <location>
        <begin position="254"/>
        <end position="298"/>
    </location>
</feature>
<dbReference type="Proteomes" id="UP000317429">
    <property type="component" value="Chromosome"/>
</dbReference>
<proteinExistence type="predicted"/>
<dbReference type="PROSITE" id="PS50006">
    <property type="entry name" value="FHA_DOMAIN"/>
    <property type="match status" value="2"/>
</dbReference>
<dbReference type="CDD" id="cd00060">
    <property type="entry name" value="FHA"/>
    <property type="match status" value="2"/>
</dbReference>
<dbReference type="InterPro" id="IPR001623">
    <property type="entry name" value="DnaJ_domain"/>
</dbReference>
<dbReference type="RefSeq" id="WP_145283462.1">
    <property type="nucleotide sequence ID" value="NZ_CP036291.1"/>
</dbReference>
<feature type="domain" description="FHA" evidence="2">
    <location>
        <begin position="169"/>
        <end position="218"/>
    </location>
</feature>
<dbReference type="InterPro" id="IPR050923">
    <property type="entry name" value="Cell_Proc_Reg/RNA_Proc"/>
</dbReference>
<dbReference type="OrthoDB" id="249606at2"/>
<name>A0A518DAK8_9BACT</name>
<dbReference type="AlphaFoldDB" id="A0A518DAK8"/>
<keyword evidence="5" id="KW-1185">Reference proteome</keyword>
<sequence length="340" mass="37960">MARIDVYHELLGIPPQEQPPNYYRLLGVALFEQDSAVIANAFRRQSGFVRGVALKHPIESQKLLNELALAKLGLLDPKRRGKYDQQLRDELAGRAKRPPASDLIELNPHPAPASSLGISPPAVEPPRTGIQPAAIQDYEESPSDDLSSRSWGLPEAADDLPKRSAHQEWVVGSAAGVDVRVVAPWVSRRHCKIRRAGPDYTIEDLRSLNGTYVNGVPVTQTVQVLADDIVTLGRKTRIPWPLPEDCRQVELSIFSIGRSPDNDYVINDSSVSQHHAQLVMQGRRVELHDLDSTNGTRIGRIDNRIRRCELEPHVSVFFGSTKVFADHLIKLMKEKRNANR</sequence>
<dbReference type="Gene3D" id="2.60.200.20">
    <property type="match status" value="2"/>
</dbReference>
<dbReference type="SMART" id="SM00240">
    <property type="entry name" value="FHA"/>
    <property type="match status" value="2"/>
</dbReference>
<dbReference type="EMBL" id="CP036291">
    <property type="protein sequence ID" value="QDU88488.1"/>
    <property type="molecule type" value="Genomic_DNA"/>
</dbReference>
<gene>
    <name evidence="4" type="ORF">Pla175_18660</name>
</gene>
<dbReference type="KEGG" id="pnd:Pla175_18660"/>
<dbReference type="Pfam" id="PF00498">
    <property type="entry name" value="FHA"/>
    <property type="match status" value="2"/>
</dbReference>
<dbReference type="SUPFAM" id="SSF49879">
    <property type="entry name" value="SMAD/FHA domain"/>
    <property type="match status" value="2"/>
</dbReference>
<dbReference type="PROSITE" id="PS50076">
    <property type="entry name" value="DNAJ_2"/>
    <property type="match status" value="1"/>
</dbReference>
<dbReference type="PANTHER" id="PTHR23308">
    <property type="entry name" value="NUCLEAR INHIBITOR OF PROTEIN PHOSPHATASE-1"/>
    <property type="match status" value="1"/>
</dbReference>
<reference evidence="4 5" key="1">
    <citation type="submission" date="2019-02" db="EMBL/GenBank/DDBJ databases">
        <title>Deep-cultivation of Planctomycetes and their phenomic and genomic characterization uncovers novel biology.</title>
        <authorList>
            <person name="Wiegand S."/>
            <person name="Jogler M."/>
            <person name="Boedeker C."/>
            <person name="Pinto D."/>
            <person name="Vollmers J."/>
            <person name="Rivas-Marin E."/>
            <person name="Kohn T."/>
            <person name="Peeters S.H."/>
            <person name="Heuer A."/>
            <person name="Rast P."/>
            <person name="Oberbeckmann S."/>
            <person name="Bunk B."/>
            <person name="Jeske O."/>
            <person name="Meyerdierks A."/>
            <person name="Storesund J.E."/>
            <person name="Kallscheuer N."/>
            <person name="Luecker S."/>
            <person name="Lage O.M."/>
            <person name="Pohl T."/>
            <person name="Merkel B.J."/>
            <person name="Hornburger P."/>
            <person name="Mueller R.-W."/>
            <person name="Bruemmer F."/>
            <person name="Labrenz M."/>
            <person name="Spormann A.M."/>
            <person name="Op den Camp H."/>
            <person name="Overmann J."/>
            <person name="Amann R."/>
            <person name="Jetten M.S.M."/>
            <person name="Mascher T."/>
            <person name="Medema M.H."/>
            <person name="Devos D.P."/>
            <person name="Kaster A.-K."/>
            <person name="Ovreas L."/>
            <person name="Rohde M."/>
            <person name="Galperin M.Y."/>
            <person name="Jogler C."/>
        </authorList>
    </citation>
    <scope>NUCLEOTIDE SEQUENCE [LARGE SCALE GENOMIC DNA]</scope>
    <source>
        <strain evidence="4 5">Pla175</strain>
    </source>
</reference>
<feature type="region of interest" description="Disordered" evidence="1">
    <location>
        <begin position="91"/>
        <end position="158"/>
    </location>
</feature>
<evidence type="ECO:0000313" key="5">
    <source>
        <dbReference type="Proteomes" id="UP000317429"/>
    </source>
</evidence>
<dbReference type="InterPro" id="IPR008984">
    <property type="entry name" value="SMAD_FHA_dom_sf"/>
</dbReference>
<protein>
    <submittedName>
        <fullName evidence="4">FHA domain protein</fullName>
    </submittedName>
</protein>
<dbReference type="InterPro" id="IPR000253">
    <property type="entry name" value="FHA_dom"/>
</dbReference>
<evidence type="ECO:0000259" key="2">
    <source>
        <dbReference type="PROSITE" id="PS50006"/>
    </source>
</evidence>
<feature type="domain" description="J" evidence="3">
    <location>
        <begin position="21"/>
        <end position="87"/>
    </location>
</feature>
<organism evidence="4 5">
    <name type="scientific">Pirellulimonas nuda</name>
    <dbReference type="NCBI Taxonomy" id="2528009"/>
    <lineage>
        <taxon>Bacteria</taxon>
        <taxon>Pseudomonadati</taxon>
        <taxon>Planctomycetota</taxon>
        <taxon>Planctomycetia</taxon>
        <taxon>Pirellulales</taxon>
        <taxon>Lacipirellulaceae</taxon>
        <taxon>Pirellulimonas</taxon>
    </lineage>
</organism>
<evidence type="ECO:0000259" key="3">
    <source>
        <dbReference type="PROSITE" id="PS50076"/>
    </source>
</evidence>
<accession>A0A518DAK8</accession>
<evidence type="ECO:0000313" key="4">
    <source>
        <dbReference type="EMBL" id="QDU88488.1"/>
    </source>
</evidence>